<gene>
    <name evidence="1" type="ORF">KLLA0_A02431g</name>
</gene>
<dbReference type="InterPro" id="IPR025409">
    <property type="entry name" value="DUF4303"/>
</dbReference>
<dbReference type="AlphaFoldDB" id="Q6CY82"/>
<keyword evidence="2" id="KW-1185">Reference proteome</keyword>
<protein>
    <submittedName>
        <fullName evidence="1">KLLA0A02431p</fullName>
    </submittedName>
</protein>
<dbReference type="KEGG" id="kla:KLLA0_A02431g"/>
<accession>Q6CY82</accession>
<reference evidence="1 2" key="1">
    <citation type="journal article" date="2004" name="Nature">
        <title>Genome evolution in yeasts.</title>
        <authorList>
            <consortium name="Genolevures"/>
            <person name="Dujon B."/>
            <person name="Sherman D."/>
            <person name="Fischer G."/>
            <person name="Durrens P."/>
            <person name="Casaregola S."/>
            <person name="Lafontaine I."/>
            <person name="de Montigny J."/>
            <person name="Marck C."/>
            <person name="Neuveglise C."/>
            <person name="Talla E."/>
            <person name="Goffard N."/>
            <person name="Frangeul L."/>
            <person name="Aigle M."/>
            <person name="Anthouard V."/>
            <person name="Babour A."/>
            <person name="Barbe V."/>
            <person name="Barnay S."/>
            <person name="Blanchin S."/>
            <person name="Beckerich J.M."/>
            <person name="Beyne E."/>
            <person name="Bleykasten C."/>
            <person name="Boisrame A."/>
            <person name="Boyer J."/>
            <person name="Cattolico L."/>
            <person name="Confanioleri F."/>
            <person name="de Daruvar A."/>
            <person name="Despons L."/>
            <person name="Fabre E."/>
            <person name="Fairhead C."/>
            <person name="Ferry-Dumazet H."/>
            <person name="Groppi A."/>
            <person name="Hantraye F."/>
            <person name="Hennequin C."/>
            <person name="Jauniaux N."/>
            <person name="Joyet P."/>
            <person name="Kachouri R."/>
            <person name="Kerrest A."/>
            <person name="Koszul R."/>
            <person name="Lemaire M."/>
            <person name="Lesur I."/>
            <person name="Ma L."/>
            <person name="Muller H."/>
            <person name="Nicaud J.M."/>
            <person name="Nikolski M."/>
            <person name="Oztas S."/>
            <person name="Ozier-Kalogeropoulos O."/>
            <person name="Pellenz S."/>
            <person name="Potier S."/>
            <person name="Richard G.F."/>
            <person name="Straub M.L."/>
            <person name="Suleau A."/>
            <person name="Swennene D."/>
            <person name="Tekaia F."/>
            <person name="Wesolowski-Louvel M."/>
            <person name="Westhof E."/>
            <person name="Wirth B."/>
            <person name="Zeniou-Meyer M."/>
            <person name="Zivanovic I."/>
            <person name="Bolotin-Fukuhara M."/>
            <person name="Thierry A."/>
            <person name="Bouchier C."/>
            <person name="Caudron B."/>
            <person name="Scarpelli C."/>
            <person name="Gaillardin C."/>
            <person name="Weissenbach J."/>
            <person name="Wincker P."/>
            <person name="Souciet J.L."/>
        </authorList>
    </citation>
    <scope>NUCLEOTIDE SEQUENCE [LARGE SCALE GENOMIC DNA]</scope>
    <source>
        <strain evidence="2">ATCC 8585 / CBS 2359 / DSM 70799 / NBRC 1267 / NRRL Y-1140 / WM37</strain>
    </source>
</reference>
<dbReference type="EMBL" id="CR382121">
    <property type="protein sequence ID" value="CAH02695.1"/>
    <property type="molecule type" value="Genomic_DNA"/>
</dbReference>
<dbReference type="GeneID" id="2896794"/>
<organism evidence="1 2">
    <name type="scientific">Kluyveromyces lactis (strain ATCC 8585 / CBS 2359 / DSM 70799 / NBRC 1267 / NRRL Y-1140 / WM37)</name>
    <name type="common">Yeast</name>
    <name type="synonym">Candida sphaerica</name>
    <dbReference type="NCBI Taxonomy" id="284590"/>
    <lineage>
        <taxon>Eukaryota</taxon>
        <taxon>Fungi</taxon>
        <taxon>Dikarya</taxon>
        <taxon>Ascomycota</taxon>
        <taxon>Saccharomycotina</taxon>
        <taxon>Saccharomycetes</taxon>
        <taxon>Saccharomycetales</taxon>
        <taxon>Saccharomycetaceae</taxon>
        <taxon>Kluyveromyces</taxon>
    </lineage>
</organism>
<name>Q6CY82_KLULA</name>
<evidence type="ECO:0000313" key="1">
    <source>
        <dbReference type="EMBL" id="CAH02695.1"/>
    </source>
</evidence>
<dbReference type="RefSeq" id="XP_451107.1">
    <property type="nucleotide sequence ID" value="XM_451107.1"/>
</dbReference>
<dbReference type="Proteomes" id="UP000000598">
    <property type="component" value="Chromosome A"/>
</dbReference>
<proteinExistence type="predicted"/>
<sequence>MDIDWESAHHELLQFLIHEVKEYLSFDPNSTFYALALDIEFDHLRVSIALNTIAKHERILKQYYLGDETNSEEKFDIKYNTGDWEDGIFANKFLVDSETFDNFTRVASDEQVESVNAKFRATAWSVLKKFVDTNEYESIPKVRPFVAFVIDHDEEVEDALRLAKEAGTSEL</sequence>
<evidence type="ECO:0000313" key="2">
    <source>
        <dbReference type="Proteomes" id="UP000000598"/>
    </source>
</evidence>
<dbReference type="Pfam" id="PF14136">
    <property type="entry name" value="DUF4303"/>
    <property type="match status" value="1"/>
</dbReference>
<dbReference type="HOGENOM" id="CLU_1523379_0_0_1"/>
<dbReference type="PaxDb" id="284590-Q6CY82"/>
<dbReference type="InParanoid" id="Q6CY82"/>